<dbReference type="Pfam" id="PF24681">
    <property type="entry name" value="Kelch_KLHDC2_KLHL20_DRC7"/>
    <property type="match status" value="2"/>
</dbReference>
<evidence type="ECO:0000259" key="4">
    <source>
        <dbReference type="Pfam" id="PF06588"/>
    </source>
</evidence>
<dbReference type="Pfam" id="PF06588">
    <property type="entry name" value="Muskelin_N"/>
    <property type="match status" value="1"/>
</dbReference>
<evidence type="ECO:0000313" key="5">
    <source>
        <dbReference type="EMBL" id="OCB88428.1"/>
    </source>
</evidence>
<gene>
    <name evidence="5" type="ORF">A7U60_g4470</name>
</gene>
<sequence>MASTRPPSTQIKYKIAGCSEHSGRYVADNIKYDRPNDQTSRWSSAKDNSIYGRSWILIELENVSLLAHPCNMKDFEVHVGLSRDYLTEVLKASLKNDSKPETFPLRHKSKDGLSIPTRFVKIVSLSAHGTNFNTSIWYVALSGITDERYVRRVMDVFENNRETLAMRHILKHLRQRRHITTYKQLQERSGVRLEHPLVSDLYETLVLRGDWVASETQLKSLSAAGLFSEFIHSCTPRARWKRLRGTDANGDVPGRRGGHAMCMDVENGLIYLFGGYDGHRSLDDFWVYNVREGRWRLLSHSVVEEKNGPTPRACHKMVFDPRNGCIYVLGRLSDGDFQEAKAAADATSQGSESATPPEPLQGSGQVRSAWSNRRTTGAGATSTSATPPPQQPSNTASPTLTKDYLSELYRYRTRGIDQGNWELLNYDTSIKGGPKLIYDHQLVLDPESQVLYVQGGRIVDDEWKTPKYSGLYSYDLRTDKWTMIQTTTSEGNFSPRLGHSMVFEPHQKKLFIFAGRKDEYLSDMWEYDLHSRTLTELFSNVTAVGGPEACFAQRAVIDPGLKEIYVFEGVTRRVSQSSSKLPVSLYRYGTRPGTWTRVPTAEPASRRKYTSPNMQRPQPSPKRQRSDDREAEVTVERKFSEMEEDGEPIARSACQVVYDLTTRTFYLHGGTAQTRNEQTGVISDERLDDFWSMTLERHLRFDRPSPEEIVRRATFEIRRQQFREMCEDAPAAVALAFLQNEVSAVVNHEDNEESAIFRSLLTHLLARPPDPLPSTSSGLSTSSAILRDRLDSPSSSNSGSGEWTSELPRRRDEDVVMTDGSRTSVLPQRQSSASAHSHTSEALTGEDDPYELALRGGKPLSGTRFTQRTEVFESLLRFIGRAARAKQPEGSLLDMLGNEDM</sequence>
<dbReference type="InterPro" id="IPR052456">
    <property type="entry name" value="CTLH_complex_component"/>
</dbReference>
<feature type="domain" description="Muskelin N-terminal" evidence="4">
    <location>
        <begin position="9"/>
        <end position="196"/>
    </location>
</feature>
<feature type="compositionally biased region" description="Low complexity" evidence="3">
    <location>
        <begin position="372"/>
        <end position="385"/>
    </location>
</feature>
<evidence type="ECO:0000256" key="2">
    <source>
        <dbReference type="ARBA" id="ARBA00022737"/>
    </source>
</evidence>
<dbReference type="PANTHER" id="PTHR15526">
    <property type="entry name" value="MUSKELIN"/>
    <property type="match status" value="1"/>
</dbReference>
<feature type="compositionally biased region" description="Low complexity" evidence="3">
    <location>
        <begin position="792"/>
        <end position="801"/>
    </location>
</feature>
<accession>A0A9Q5N968</accession>
<dbReference type="InterPro" id="IPR008979">
    <property type="entry name" value="Galactose-bd-like_sf"/>
</dbReference>
<dbReference type="GO" id="GO:0005737">
    <property type="term" value="C:cytoplasm"/>
    <property type="evidence" value="ECO:0007669"/>
    <property type="project" value="TreeGrafter"/>
</dbReference>
<dbReference type="SUPFAM" id="SSF117281">
    <property type="entry name" value="Kelch motif"/>
    <property type="match status" value="2"/>
</dbReference>
<evidence type="ECO:0000313" key="6">
    <source>
        <dbReference type="Proteomes" id="UP000757232"/>
    </source>
</evidence>
<dbReference type="Proteomes" id="UP000757232">
    <property type="component" value="Unassembled WGS sequence"/>
</dbReference>
<keyword evidence="6" id="KW-1185">Reference proteome</keyword>
<proteinExistence type="predicted"/>
<dbReference type="SUPFAM" id="SSF49785">
    <property type="entry name" value="Galactose-binding domain-like"/>
    <property type="match status" value="1"/>
</dbReference>
<feature type="compositionally biased region" description="Polar residues" evidence="3">
    <location>
        <begin position="820"/>
        <end position="830"/>
    </location>
</feature>
<reference evidence="5" key="1">
    <citation type="submission" date="2016-06" db="EMBL/GenBank/DDBJ databases">
        <title>Draft Genome sequence of the fungus Inonotus baumii.</title>
        <authorList>
            <person name="Zhu H."/>
            <person name="Lin W."/>
        </authorList>
    </citation>
    <scope>NUCLEOTIDE SEQUENCE</scope>
    <source>
        <strain evidence="5">821</strain>
    </source>
</reference>
<organism evidence="5 6">
    <name type="scientific">Sanghuangporus baumii</name>
    <name type="common">Phellinus baumii</name>
    <dbReference type="NCBI Taxonomy" id="108892"/>
    <lineage>
        <taxon>Eukaryota</taxon>
        <taxon>Fungi</taxon>
        <taxon>Dikarya</taxon>
        <taxon>Basidiomycota</taxon>
        <taxon>Agaricomycotina</taxon>
        <taxon>Agaricomycetes</taxon>
        <taxon>Hymenochaetales</taxon>
        <taxon>Hymenochaetaceae</taxon>
        <taxon>Sanghuangporus</taxon>
    </lineage>
</organism>
<dbReference type="Gene3D" id="2.60.120.260">
    <property type="entry name" value="Galactose-binding domain-like"/>
    <property type="match status" value="1"/>
</dbReference>
<feature type="region of interest" description="Disordered" evidence="3">
    <location>
        <begin position="594"/>
        <end position="632"/>
    </location>
</feature>
<feature type="compositionally biased region" description="Polar residues" evidence="3">
    <location>
        <begin position="362"/>
        <end position="371"/>
    </location>
</feature>
<keyword evidence="1" id="KW-0880">Kelch repeat</keyword>
<evidence type="ECO:0000256" key="1">
    <source>
        <dbReference type="ARBA" id="ARBA00022441"/>
    </source>
</evidence>
<dbReference type="PANTHER" id="PTHR15526:SF5">
    <property type="entry name" value="MUSKELIN"/>
    <property type="match status" value="1"/>
</dbReference>
<evidence type="ECO:0000256" key="3">
    <source>
        <dbReference type="SAM" id="MobiDB-lite"/>
    </source>
</evidence>
<keyword evidence="2" id="KW-0677">Repeat</keyword>
<dbReference type="OrthoDB" id="10052615at2759"/>
<dbReference type="Gene3D" id="2.120.10.80">
    <property type="entry name" value="Kelch-type beta propeller"/>
    <property type="match status" value="2"/>
</dbReference>
<feature type="region of interest" description="Disordered" evidence="3">
    <location>
        <begin position="340"/>
        <end position="399"/>
    </location>
</feature>
<dbReference type="AlphaFoldDB" id="A0A9Q5N968"/>
<comment type="caution">
    <text evidence="5">The sequence shown here is derived from an EMBL/GenBank/DDBJ whole genome shotgun (WGS) entry which is preliminary data.</text>
</comment>
<dbReference type="InterPro" id="IPR015915">
    <property type="entry name" value="Kelch-typ_b-propeller"/>
</dbReference>
<dbReference type="EMBL" id="LNZH02000179">
    <property type="protein sequence ID" value="OCB88428.1"/>
    <property type="molecule type" value="Genomic_DNA"/>
</dbReference>
<name>A0A9Q5N968_SANBA</name>
<feature type="region of interest" description="Disordered" evidence="3">
    <location>
        <begin position="787"/>
        <end position="850"/>
    </location>
</feature>
<dbReference type="InterPro" id="IPR010565">
    <property type="entry name" value="Muskelin_N"/>
</dbReference>
<protein>
    <recommendedName>
        <fullName evidence="4">Muskelin N-terminal domain-containing protein</fullName>
    </recommendedName>
</protein>